<dbReference type="GO" id="GO:0097510">
    <property type="term" value="P:base-excision repair, AP site formation via deaminated base removal"/>
    <property type="evidence" value="ECO:0007669"/>
    <property type="project" value="TreeGrafter"/>
</dbReference>
<dbReference type="FunFam" id="3.40.470.10:FF:000001">
    <property type="entry name" value="Uracil-DNA glycosylase"/>
    <property type="match status" value="1"/>
</dbReference>
<dbReference type="NCBIfam" id="NF003591">
    <property type="entry name" value="PRK05254.1-4"/>
    <property type="match status" value="1"/>
</dbReference>
<dbReference type="Pfam" id="PF03167">
    <property type="entry name" value="UDG"/>
    <property type="match status" value="1"/>
</dbReference>
<keyword evidence="6 9" id="KW-0227">DNA damage</keyword>
<dbReference type="NCBIfam" id="NF003589">
    <property type="entry name" value="PRK05254.1-2"/>
    <property type="match status" value="1"/>
</dbReference>
<evidence type="ECO:0000256" key="5">
    <source>
        <dbReference type="ARBA" id="ARBA00018429"/>
    </source>
</evidence>
<evidence type="ECO:0000256" key="7">
    <source>
        <dbReference type="ARBA" id="ARBA00022801"/>
    </source>
</evidence>
<keyword evidence="9" id="KW-0963">Cytoplasm</keyword>
<accession>A0A4Q2KAI2</accession>
<dbReference type="CDD" id="cd10027">
    <property type="entry name" value="UDG-F1-like"/>
    <property type="match status" value="1"/>
</dbReference>
<evidence type="ECO:0000256" key="3">
    <source>
        <dbReference type="ARBA" id="ARBA00008184"/>
    </source>
</evidence>
<dbReference type="NCBIfam" id="NF003592">
    <property type="entry name" value="PRK05254.1-5"/>
    <property type="match status" value="1"/>
</dbReference>
<dbReference type="InterPro" id="IPR018085">
    <property type="entry name" value="Ura-DNA_Glyclase_AS"/>
</dbReference>
<dbReference type="InterPro" id="IPR002043">
    <property type="entry name" value="UDG_fam1"/>
</dbReference>
<evidence type="ECO:0000256" key="1">
    <source>
        <dbReference type="ARBA" id="ARBA00001400"/>
    </source>
</evidence>
<dbReference type="OrthoDB" id="9804372at2"/>
<dbReference type="HAMAP" id="MF_00148">
    <property type="entry name" value="UDG"/>
    <property type="match status" value="1"/>
</dbReference>
<dbReference type="EC" id="3.2.2.27" evidence="4 9"/>
<evidence type="ECO:0000313" key="14">
    <source>
        <dbReference type="Proteomes" id="UP000291269"/>
    </source>
</evidence>
<comment type="function">
    <text evidence="2 9 11">Excises uracil residues from the DNA which can arise as a result of misincorporation of dUMP residues by DNA polymerase or due to deamination of cytosine.</text>
</comment>
<dbReference type="GO" id="GO:0005737">
    <property type="term" value="C:cytoplasm"/>
    <property type="evidence" value="ECO:0007669"/>
    <property type="project" value="UniProtKB-SubCell"/>
</dbReference>
<dbReference type="Proteomes" id="UP000291269">
    <property type="component" value="Unassembled WGS sequence"/>
</dbReference>
<evidence type="ECO:0000256" key="4">
    <source>
        <dbReference type="ARBA" id="ARBA00012030"/>
    </source>
</evidence>
<keyword evidence="13" id="KW-0326">Glycosidase</keyword>
<dbReference type="SUPFAM" id="SSF52141">
    <property type="entry name" value="Uracil-DNA glycosylase-like"/>
    <property type="match status" value="1"/>
</dbReference>
<evidence type="ECO:0000256" key="2">
    <source>
        <dbReference type="ARBA" id="ARBA00002631"/>
    </source>
</evidence>
<evidence type="ECO:0000256" key="11">
    <source>
        <dbReference type="RuleBase" id="RU003780"/>
    </source>
</evidence>
<feature type="active site" description="Proton acceptor" evidence="9 10">
    <location>
        <position position="64"/>
    </location>
</feature>
<evidence type="ECO:0000256" key="6">
    <source>
        <dbReference type="ARBA" id="ARBA00022763"/>
    </source>
</evidence>
<dbReference type="NCBIfam" id="TIGR00628">
    <property type="entry name" value="ung"/>
    <property type="match status" value="1"/>
</dbReference>
<proteinExistence type="inferred from homology"/>
<dbReference type="SMART" id="SM00986">
    <property type="entry name" value="UDG"/>
    <property type="match status" value="1"/>
</dbReference>
<comment type="catalytic activity">
    <reaction evidence="1 9 11">
        <text>Hydrolyzes single-stranded DNA or mismatched double-stranded DNA and polynucleotides, releasing free uracil.</text>
        <dbReference type="EC" id="3.2.2.27"/>
    </reaction>
</comment>
<feature type="domain" description="Uracil-DNA glycosylase-like" evidence="12">
    <location>
        <begin position="49"/>
        <end position="209"/>
    </location>
</feature>
<keyword evidence="8 9" id="KW-0234">DNA repair</keyword>
<dbReference type="PANTHER" id="PTHR11264:SF0">
    <property type="entry name" value="URACIL-DNA GLYCOSYLASE"/>
    <property type="match status" value="1"/>
</dbReference>
<dbReference type="EMBL" id="SDOZ01000003">
    <property type="protein sequence ID" value="RXZ58255.1"/>
    <property type="molecule type" value="Genomic_DNA"/>
</dbReference>
<evidence type="ECO:0000259" key="12">
    <source>
        <dbReference type="SMART" id="SM00986"/>
    </source>
</evidence>
<comment type="caution">
    <text evidence="13">The sequence shown here is derived from an EMBL/GenBank/DDBJ whole genome shotgun (WGS) entry which is preliminary data.</text>
</comment>
<dbReference type="GO" id="GO:0004844">
    <property type="term" value="F:uracil DNA N-glycosylase activity"/>
    <property type="evidence" value="ECO:0007669"/>
    <property type="project" value="UniProtKB-UniRule"/>
</dbReference>
<dbReference type="RefSeq" id="WP_129226579.1">
    <property type="nucleotide sequence ID" value="NZ_SDOZ01000003.1"/>
</dbReference>
<dbReference type="InterPro" id="IPR005122">
    <property type="entry name" value="Uracil-DNA_glycosylase-like"/>
</dbReference>
<evidence type="ECO:0000256" key="9">
    <source>
        <dbReference type="HAMAP-Rule" id="MF_00148"/>
    </source>
</evidence>
<dbReference type="PROSITE" id="PS00130">
    <property type="entry name" value="U_DNA_GLYCOSYLASE"/>
    <property type="match status" value="1"/>
</dbReference>
<comment type="subcellular location">
    <subcellularLocation>
        <location evidence="9">Cytoplasm</location>
    </subcellularLocation>
</comment>
<evidence type="ECO:0000313" key="13">
    <source>
        <dbReference type="EMBL" id="RXZ58255.1"/>
    </source>
</evidence>
<dbReference type="Gene3D" id="3.40.470.10">
    <property type="entry name" value="Uracil-DNA glycosylase-like domain"/>
    <property type="match status" value="1"/>
</dbReference>
<dbReference type="PANTHER" id="PTHR11264">
    <property type="entry name" value="URACIL-DNA GLYCOSYLASE"/>
    <property type="match status" value="1"/>
</dbReference>
<reference evidence="13 14" key="1">
    <citation type="journal article" date="2019" name="Gut">
        <title>Antibiotics-induced monodominance of a novel gut bacterial order.</title>
        <authorList>
            <person name="Hildebrand F."/>
            <person name="Moitinho-Silva L."/>
            <person name="Blasche S."/>
            <person name="Jahn M.T."/>
            <person name="Gossmann T.I."/>
            <person name="Heuerta-Cepas J."/>
            <person name="Hercog R."/>
            <person name="Luetge M."/>
            <person name="Bahram M."/>
            <person name="Pryszlak A."/>
            <person name="Alves R.J."/>
            <person name="Waszak S.M."/>
            <person name="Zhu A."/>
            <person name="Ye L."/>
            <person name="Costea P.I."/>
            <person name="Aalvink S."/>
            <person name="Belzer C."/>
            <person name="Forslund S.K."/>
            <person name="Sunagawa S."/>
            <person name="Hentschel U."/>
            <person name="Merten C."/>
            <person name="Patil K.R."/>
            <person name="Benes V."/>
            <person name="Bork P."/>
        </authorList>
    </citation>
    <scope>NUCLEOTIDE SEQUENCE [LARGE SCALE GENOMIC DNA]</scope>
    <source>
        <strain evidence="13 14">HDS1380</strain>
    </source>
</reference>
<evidence type="ECO:0000256" key="10">
    <source>
        <dbReference type="PROSITE-ProRule" id="PRU10072"/>
    </source>
</evidence>
<protein>
    <recommendedName>
        <fullName evidence="5 9">Uracil-DNA glycosylase</fullName>
        <shortName evidence="9">UDG</shortName>
        <ecNumber evidence="4 9">3.2.2.27</ecNumber>
    </recommendedName>
</protein>
<organism evidence="13 14">
    <name type="scientific">Candidatus Borkfalkia ceftriaxoniphila</name>
    <dbReference type="NCBI Taxonomy" id="2508949"/>
    <lineage>
        <taxon>Bacteria</taxon>
        <taxon>Bacillati</taxon>
        <taxon>Bacillota</taxon>
        <taxon>Clostridia</taxon>
        <taxon>Christensenellales</taxon>
        <taxon>Christensenellaceae</taxon>
        <taxon>Candidatus Borkfalkia</taxon>
    </lineage>
</organism>
<gene>
    <name evidence="9" type="primary">ung</name>
    <name evidence="13" type="ORF">ESZ91_09365</name>
</gene>
<dbReference type="SMART" id="SM00987">
    <property type="entry name" value="UreE_C"/>
    <property type="match status" value="1"/>
</dbReference>
<dbReference type="NCBIfam" id="NF003588">
    <property type="entry name" value="PRK05254.1-1"/>
    <property type="match status" value="1"/>
</dbReference>
<dbReference type="InterPro" id="IPR036895">
    <property type="entry name" value="Uracil-DNA_glycosylase-like_sf"/>
</dbReference>
<comment type="similarity">
    <text evidence="3 9 11">Belongs to the uracil-DNA glycosylase (UDG) superfamily. UNG family.</text>
</comment>
<name>A0A4Q2KAI2_9FIRM</name>
<keyword evidence="7 9" id="KW-0378">Hydrolase</keyword>
<evidence type="ECO:0000256" key="8">
    <source>
        <dbReference type="ARBA" id="ARBA00023204"/>
    </source>
</evidence>
<keyword evidence="14" id="KW-1185">Reference proteome</keyword>
<sequence>MIKLGGGWDEALEELFQDENYAKIHEFLKQEYSHHVVYPDMYDIYNCFKLTPFERVKVVLLGQDPYHNVNQAHGLCFSVKEGVQPPPSLVNIFQELKEDVGCEIPSSGDLTNWANEGVLLLNTALTVRAHQANSHKNCGWTWFTDNVIRILSENRDHLVFILWGGNARSKKPLIDRRKHLILECAHPSPLSAYNGFFGCRHFSKTNEYLKANGIEPIDWNLCKQRG</sequence>
<dbReference type="AlphaFoldDB" id="A0A4Q2KAI2"/>